<keyword evidence="4" id="KW-1003">Cell membrane</keyword>
<dbReference type="GO" id="GO:0005886">
    <property type="term" value="C:plasma membrane"/>
    <property type="evidence" value="ECO:0007669"/>
    <property type="project" value="UniProtKB-SubCell"/>
</dbReference>
<feature type="transmembrane region" description="Helical" evidence="8">
    <location>
        <begin position="491"/>
        <end position="509"/>
    </location>
</feature>
<feature type="transmembrane region" description="Helical" evidence="8">
    <location>
        <begin position="12"/>
        <end position="34"/>
    </location>
</feature>
<keyword evidence="10" id="KW-1185">Reference proteome</keyword>
<dbReference type="NCBIfam" id="NF007399">
    <property type="entry name" value="PRK09928.1"/>
    <property type="match status" value="1"/>
</dbReference>
<evidence type="ECO:0000256" key="6">
    <source>
        <dbReference type="ARBA" id="ARBA00022989"/>
    </source>
</evidence>
<feature type="transmembrane region" description="Helical" evidence="8">
    <location>
        <begin position="195"/>
        <end position="218"/>
    </location>
</feature>
<comment type="similarity">
    <text evidence="2">Belongs to the BCCT transporter (TC 2.A.15) family.</text>
</comment>
<dbReference type="OrthoDB" id="9775735at2"/>
<evidence type="ECO:0000256" key="5">
    <source>
        <dbReference type="ARBA" id="ARBA00022692"/>
    </source>
</evidence>
<dbReference type="EMBL" id="PIPM01000006">
    <property type="protein sequence ID" value="RUO32869.1"/>
    <property type="molecule type" value="Genomic_DNA"/>
</dbReference>
<dbReference type="GO" id="GO:0022857">
    <property type="term" value="F:transmembrane transporter activity"/>
    <property type="evidence" value="ECO:0007669"/>
    <property type="project" value="InterPro"/>
</dbReference>
<name>A0A432WGQ5_9GAMM</name>
<feature type="transmembrane region" description="Helical" evidence="8">
    <location>
        <begin position="334"/>
        <end position="352"/>
    </location>
</feature>
<proteinExistence type="inferred from homology"/>
<keyword evidence="7 8" id="KW-0472">Membrane</keyword>
<dbReference type="Pfam" id="PF02028">
    <property type="entry name" value="BCCT"/>
    <property type="match status" value="1"/>
</dbReference>
<keyword evidence="6 8" id="KW-1133">Transmembrane helix</keyword>
<dbReference type="RefSeq" id="WP_126776995.1">
    <property type="nucleotide sequence ID" value="NZ_PIPM01000006.1"/>
</dbReference>
<dbReference type="PANTHER" id="PTHR30047">
    <property type="entry name" value="HIGH-AFFINITY CHOLINE TRANSPORT PROTEIN-RELATED"/>
    <property type="match status" value="1"/>
</dbReference>
<dbReference type="PROSITE" id="PS01303">
    <property type="entry name" value="BCCT"/>
    <property type="match status" value="1"/>
</dbReference>
<evidence type="ECO:0000313" key="9">
    <source>
        <dbReference type="EMBL" id="RUO32869.1"/>
    </source>
</evidence>
<feature type="transmembrane region" description="Helical" evidence="8">
    <location>
        <begin position="411"/>
        <end position="436"/>
    </location>
</feature>
<evidence type="ECO:0000256" key="4">
    <source>
        <dbReference type="ARBA" id="ARBA00022475"/>
    </source>
</evidence>
<dbReference type="InterPro" id="IPR000060">
    <property type="entry name" value="BCCT_transptr"/>
</dbReference>
<reference evidence="9 10" key="1">
    <citation type="journal article" date="2011" name="Front. Microbiol.">
        <title>Genomic signatures of strain selection and enhancement in Bacillus atrophaeus var. globigii, a historical biowarfare simulant.</title>
        <authorList>
            <person name="Gibbons H.S."/>
            <person name="Broomall S.M."/>
            <person name="McNew L.A."/>
            <person name="Daligault H."/>
            <person name="Chapman C."/>
            <person name="Bruce D."/>
            <person name="Karavis M."/>
            <person name="Krepps M."/>
            <person name="McGregor P.A."/>
            <person name="Hong C."/>
            <person name="Park K.H."/>
            <person name="Akmal A."/>
            <person name="Feldman A."/>
            <person name="Lin J.S."/>
            <person name="Chang W.E."/>
            <person name="Higgs B.W."/>
            <person name="Demirev P."/>
            <person name="Lindquist J."/>
            <person name="Liem A."/>
            <person name="Fochler E."/>
            <person name="Read T.D."/>
            <person name="Tapia R."/>
            <person name="Johnson S."/>
            <person name="Bishop-Lilly K.A."/>
            <person name="Detter C."/>
            <person name="Han C."/>
            <person name="Sozhamannan S."/>
            <person name="Rosenzweig C.N."/>
            <person name="Skowronski E.W."/>
        </authorList>
    </citation>
    <scope>NUCLEOTIDE SEQUENCE [LARGE SCALE GENOMIC DNA]</scope>
    <source>
        <strain evidence="9 10">GYP-17</strain>
    </source>
</reference>
<keyword evidence="5 8" id="KW-0812">Transmembrane</keyword>
<evidence type="ECO:0000256" key="8">
    <source>
        <dbReference type="SAM" id="Phobius"/>
    </source>
</evidence>
<feature type="transmembrane region" description="Helical" evidence="8">
    <location>
        <begin position="94"/>
        <end position="114"/>
    </location>
</feature>
<evidence type="ECO:0000313" key="10">
    <source>
        <dbReference type="Proteomes" id="UP000288405"/>
    </source>
</evidence>
<organism evidence="9 10">
    <name type="scientific">Aliidiomarina sanyensis</name>
    <dbReference type="NCBI Taxonomy" id="1249555"/>
    <lineage>
        <taxon>Bacteria</taxon>
        <taxon>Pseudomonadati</taxon>
        <taxon>Pseudomonadota</taxon>
        <taxon>Gammaproteobacteria</taxon>
        <taxon>Alteromonadales</taxon>
        <taxon>Idiomarinaceae</taxon>
        <taxon>Aliidiomarina</taxon>
    </lineage>
</organism>
<evidence type="ECO:0000256" key="2">
    <source>
        <dbReference type="ARBA" id="ARBA00005658"/>
    </source>
</evidence>
<dbReference type="AlphaFoldDB" id="A0A432WGQ5"/>
<gene>
    <name evidence="9" type="ORF">CWE11_07510</name>
</gene>
<evidence type="ECO:0000256" key="7">
    <source>
        <dbReference type="ARBA" id="ARBA00023136"/>
    </source>
</evidence>
<sequence>MSETTAKRKVLMNPPVFIGSGIIAAIFVLFGIIAPDASAATFSAVQAWIMDAAGWYYVMVVALFLIFVAYLAFSRFGQIKLGPDHSTPDYSYKSWFAMLFSAGMGIGLMFFGVAEPVMHYIAPPVGAGENFDAAREAMNITFFHWGLHAWAIYAVVALSLAYFAFRHNLPLTIRSSLYPLIGDRIHGPLGHAVDIFAVVGTLFGVATSLGFGVLQINSGLNVLIGIEQSVYVQIALIVIITLIATISVVLGLDGGIRRLSELNLFLAFGLLFFVLFAGPTVYLLQSLVQNIGTYLSSIVSMTFNLYSYDPATYGLQEGCNGDCEPSTWLGGWTLFYWGWWIAWSPFVGMFIARVSRGRTIREFVTGVLLVPMGFTFMWMTFFGNTAIHMILMEGMTSLGDAVMADSSVALFQFFDALPFSTIASMIATILVVTFFVTSSDSGSLVVDIITSGGGDEDSPTWQRIFWCGLEGLIAVALLLAGGLGALQTASIASALPFSIVMLLMCWGLIRALRLEVVKRVSLASAVPAPAFAQGNWQQQLRRLVRQPKRDEVMQFIEGPVMEAMQAVAEELKKQNIPVHVKRGDDGRAWLQTEHGDEMDFFYSVRPREYRPPSFVMRDIAKGRDEKLKFFRAEVHLREGGQDYDIYGWSKDQVIGDILQQYEKHWYFLDAVR</sequence>
<evidence type="ECO:0000256" key="1">
    <source>
        <dbReference type="ARBA" id="ARBA00004651"/>
    </source>
</evidence>
<feature type="transmembrane region" description="Helical" evidence="8">
    <location>
        <begin position="364"/>
        <end position="391"/>
    </location>
</feature>
<protein>
    <submittedName>
        <fullName evidence="9">Choline transporter</fullName>
    </submittedName>
</protein>
<feature type="transmembrane region" description="Helical" evidence="8">
    <location>
        <begin position="264"/>
        <end position="284"/>
    </location>
</feature>
<accession>A0A432WGQ5</accession>
<feature type="transmembrane region" description="Helical" evidence="8">
    <location>
        <begin position="145"/>
        <end position="165"/>
    </location>
</feature>
<keyword evidence="3" id="KW-0813">Transport</keyword>
<dbReference type="InterPro" id="IPR018093">
    <property type="entry name" value="BCCT_CS"/>
</dbReference>
<comment type="caution">
    <text evidence="9">The sequence shown here is derived from an EMBL/GenBank/DDBJ whole genome shotgun (WGS) entry which is preliminary data.</text>
</comment>
<comment type="subcellular location">
    <subcellularLocation>
        <location evidence="1">Cell membrane</location>
        <topology evidence="1">Multi-pass membrane protein</topology>
    </subcellularLocation>
</comment>
<feature type="transmembrane region" description="Helical" evidence="8">
    <location>
        <begin position="54"/>
        <end position="73"/>
    </location>
</feature>
<dbReference type="Proteomes" id="UP000288405">
    <property type="component" value="Unassembled WGS sequence"/>
</dbReference>
<dbReference type="PANTHER" id="PTHR30047:SF7">
    <property type="entry name" value="HIGH-AFFINITY CHOLINE TRANSPORT PROTEIN"/>
    <property type="match status" value="1"/>
</dbReference>
<evidence type="ECO:0000256" key="3">
    <source>
        <dbReference type="ARBA" id="ARBA00022448"/>
    </source>
</evidence>
<feature type="transmembrane region" description="Helical" evidence="8">
    <location>
        <begin position="464"/>
        <end position="485"/>
    </location>
</feature>
<dbReference type="NCBIfam" id="TIGR00842">
    <property type="entry name" value="bcct"/>
    <property type="match status" value="1"/>
</dbReference>
<feature type="transmembrane region" description="Helical" evidence="8">
    <location>
        <begin position="230"/>
        <end position="252"/>
    </location>
</feature>